<accession>A0A086T281</accession>
<dbReference type="STRING" id="857340.A0A086T281"/>
<comment type="caution">
    <text evidence="9">The sequence shown here is derived from an EMBL/GenBank/DDBJ whole genome shotgun (WGS) entry which is preliminary data.</text>
</comment>
<dbReference type="CDD" id="cd00371">
    <property type="entry name" value="HMA"/>
    <property type="match status" value="1"/>
</dbReference>
<keyword evidence="2" id="KW-0479">Metal-binding</keyword>
<dbReference type="PANTHER" id="PTHR46365:SF1">
    <property type="entry name" value="COPPER TRANSPORT PROTEIN ATOX1"/>
    <property type="match status" value="1"/>
</dbReference>
<keyword evidence="5" id="KW-0406">Ion transport</keyword>
<dbReference type="GO" id="GO:0005829">
    <property type="term" value="C:cytosol"/>
    <property type="evidence" value="ECO:0007669"/>
    <property type="project" value="TreeGrafter"/>
</dbReference>
<keyword evidence="10" id="KW-1185">Reference proteome</keyword>
<dbReference type="InterPro" id="IPR051881">
    <property type="entry name" value="Copper_transport_ATOX1-like"/>
</dbReference>
<dbReference type="Proteomes" id="UP000029964">
    <property type="component" value="Unassembled WGS sequence"/>
</dbReference>
<feature type="domain" description="HMA" evidence="8">
    <location>
        <begin position="2"/>
        <end position="94"/>
    </location>
</feature>
<gene>
    <name evidence="9" type="ORF">ACRE_057960</name>
</gene>
<comment type="similarity">
    <text evidence="7">Belongs to the ATX1 family.</text>
</comment>
<reference evidence="10" key="1">
    <citation type="journal article" date="2014" name="Genome Announc.">
        <title>Genome sequence and annotation of Acremonium chrysogenum, producer of the beta-lactam antibiotic cephalosporin C.</title>
        <authorList>
            <person name="Terfehr D."/>
            <person name="Dahlmann T.A."/>
            <person name="Specht T."/>
            <person name="Zadra I."/>
            <person name="Kuernsteiner H."/>
            <person name="Kueck U."/>
        </authorList>
    </citation>
    <scope>NUCLEOTIDE SEQUENCE [LARGE SCALE GENOMIC DNA]</scope>
    <source>
        <strain evidence="10">ATCC 11550 / CBS 779.69 / DSM 880 / IAM 14645 / JCM 23072 / IMI 49137</strain>
    </source>
</reference>
<organism evidence="9 10">
    <name type="scientific">Hapsidospora chrysogenum (strain ATCC 11550 / CBS 779.69 / DSM 880 / IAM 14645 / JCM 23072 / IMI 49137)</name>
    <name type="common">Acremonium chrysogenum</name>
    <dbReference type="NCBI Taxonomy" id="857340"/>
    <lineage>
        <taxon>Eukaryota</taxon>
        <taxon>Fungi</taxon>
        <taxon>Dikarya</taxon>
        <taxon>Ascomycota</taxon>
        <taxon>Pezizomycotina</taxon>
        <taxon>Sordariomycetes</taxon>
        <taxon>Hypocreomycetidae</taxon>
        <taxon>Hypocreales</taxon>
        <taxon>Bionectriaceae</taxon>
        <taxon>Hapsidospora</taxon>
    </lineage>
</organism>
<evidence type="ECO:0000256" key="2">
    <source>
        <dbReference type="ARBA" id="ARBA00022723"/>
    </source>
</evidence>
<dbReference type="InterPro" id="IPR036163">
    <property type="entry name" value="HMA_dom_sf"/>
</dbReference>
<dbReference type="GO" id="GO:0046872">
    <property type="term" value="F:metal ion binding"/>
    <property type="evidence" value="ECO:0007669"/>
    <property type="project" value="UniProtKB-KW"/>
</dbReference>
<evidence type="ECO:0000313" key="10">
    <source>
        <dbReference type="Proteomes" id="UP000029964"/>
    </source>
</evidence>
<name>A0A086T281_HAPC1</name>
<dbReference type="PANTHER" id="PTHR46365">
    <property type="entry name" value="COPPER TRANSPORT PROTEIN ATOX1"/>
    <property type="match status" value="1"/>
</dbReference>
<sequence>MSHKYEFNVTMSCGGCSGAVDRVLKKLDGTSHPFFCTIPQGSSAANKPPLGSTGIESYDVSLDTQLATVVTKPDSDLGYDTVLQKIAKTGKKVNWGKADGEERSVEVPAA</sequence>
<keyword evidence="1" id="KW-0813">Transport</keyword>
<dbReference type="SUPFAM" id="SSF55008">
    <property type="entry name" value="HMA, heavy metal-associated domain"/>
    <property type="match status" value="1"/>
</dbReference>
<evidence type="ECO:0000256" key="5">
    <source>
        <dbReference type="ARBA" id="ARBA00023065"/>
    </source>
</evidence>
<protein>
    <submittedName>
        <fullName evidence="9">Metal homeostasis factor-like protein</fullName>
    </submittedName>
</protein>
<dbReference type="AlphaFoldDB" id="A0A086T281"/>
<dbReference type="Pfam" id="PF00403">
    <property type="entry name" value="HMA"/>
    <property type="match status" value="1"/>
</dbReference>
<keyword evidence="4" id="KW-0186">Copper</keyword>
<dbReference type="PROSITE" id="PS50846">
    <property type="entry name" value="HMA_2"/>
    <property type="match status" value="1"/>
</dbReference>
<dbReference type="OrthoDB" id="689350at2759"/>
<keyword evidence="6" id="KW-0143">Chaperone</keyword>
<proteinExistence type="inferred from homology"/>
<keyword evidence="3" id="KW-0187">Copper transport</keyword>
<dbReference type="InterPro" id="IPR006121">
    <property type="entry name" value="HMA_dom"/>
</dbReference>
<evidence type="ECO:0000313" key="9">
    <source>
        <dbReference type="EMBL" id="KFH43463.1"/>
    </source>
</evidence>
<dbReference type="HOGENOM" id="CLU_134973_3_1_1"/>
<dbReference type="GO" id="GO:0016531">
    <property type="term" value="F:copper chaperone activity"/>
    <property type="evidence" value="ECO:0007669"/>
    <property type="project" value="TreeGrafter"/>
</dbReference>
<evidence type="ECO:0000259" key="8">
    <source>
        <dbReference type="PROSITE" id="PS50846"/>
    </source>
</evidence>
<evidence type="ECO:0000256" key="6">
    <source>
        <dbReference type="ARBA" id="ARBA00023186"/>
    </source>
</evidence>
<evidence type="ECO:0000256" key="1">
    <source>
        <dbReference type="ARBA" id="ARBA00022448"/>
    </source>
</evidence>
<evidence type="ECO:0000256" key="3">
    <source>
        <dbReference type="ARBA" id="ARBA00022796"/>
    </source>
</evidence>
<evidence type="ECO:0000256" key="7">
    <source>
        <dbReference type="ARBA" id="ARBA00038171"/>
    </source>
</evidence>
<dbReference type="EMBL" id="JPKY01000069">
    <property type="protein sequence ID" value="KFH43463.1"/>
    <property type="molecule type" value="Genomic_DNA"/>
</dbReference>
<dbReference type="Gene3D" id="3.30.70.100">
    <property type="match status" value="1"/>
</dbReference>
<evidence type="ECO:0000256" key="4">
    <source>
        <dbReference type="ARBA" id="ARBA00023008"/>
    </source>
</evidence>
<dbReference type="GO" id="GO:0006825">
    <property type="term" value="P:copper ion transport"/>
    <property type="evidence" value="ECO:0007669"/>
    <property type="project" value="UniProtKB-KW"/>
</dbReference>